<dbReference type="AlphaFoldDB" id="A0A6G0QZN8"/>
<dbReference type="EMBL" id="QXFY01001745">
    <property type="protein sequence ID" value="KAE9310443.1"/>
    <property type="molecule type" value="Genomic_DNA"/>
</dbReference>
<evidence type="ECO:0000256" key="1">
    <source>
        <dbReference type="SAM" id="SignalP"/>
    </source>
</evidence>
<comment type="caution">
    <text evidence="2">The sequence shown here is derived from an EMBL/GenBank/DDBJ whole genome shotgun (WGS) entry which is preliminary data.</text>
</comment>
<sequence>MTPVLLLSMRFCSAGSTVSPAPYSSNSHFRQASSVGFTLNSTSAARLTNSCGVVCCWRTSFCCAGPSICSSEGNITRSSSA</sequence>
<proteinExistence type="predicted"/>
<organism evidence="2 3">
    <name type="scientific">Phytophthora fragariae</name>
    <dbReference type="NCBI Taxonomy" id="53985"/>
    <lineage>
        <taxon>Eukaryota</taxon>
        <taxon>Sar</taxon>
        <taxon>Stramenopiles</taxon>
        <taxon>Oomycota</taxon>
        <taxon>Peronosporomycetes</taxon>
        <taxon>Peronosporales</taxon>
        <taxon>Peronosporaceae</taxon>
        <taxon>Phytophthora</taxon>
    </lineage>
</organism>
<gene>
    <name evidence="2" type="ORF">PF008_g20464</name>
</gene>
<dbReference type="Proteomes" id="UP000486351">
    <property type="component" value="Unassembled WGS sequence"/>
</dbReference>
<accession>A0A6G0QZN8</accession>
<feature type="chain" id="PRO_5026313832" description="Secreted protein" evidence="1">
    <location>
        <begin position="17"/>
        <end position="81"/>
    </location>
</feature>
<evidence type="ECO:0000313" key="2">
    <source>
        <dbReference type="EMBL" id="KAE9310443.1"/>
    </source>
</evidence>
<evidence type="ECO:0008006" key="4">
    <source>
        <dbReference type="Google" id="ProtNLM"/>
    </source>
</evidence>
<keyword evidence="1" id="KW-0732">Signal</keyword>
<protein>
    <recommendedName>
        <fullName evidence="4">Secreted protein</fullName>
    </recommendedName>
</protein>
<reference evidence="2 3" key="1">
    <citation type="submission" date="2018-09" db="EMBL/GenBank/DDBJ databases">
        <title>Genomic investigation of the strawberry pathogen Phytophthora fragariae indicates pathogenicity is determined by transcriptional variation in three key races.</title>
        <authorList>
            <person name="Adams T.M."/>
            <person name="Armitage A.D."/>
            <person name="Sobczyk M.K."/>
            <person name="Bates H.J."/>
            <person name="Dunwell J.M."/>
            <person name="Nellist C.F."/>
            <person name="Harrison R.J."/>
        </authorList>
    </citation>
    <scope>NUCLEOTIDE SEQUENCE [LARGE SCALE GENOMIC DNA]</scope>
    <source>
        <strain evidence="2 3">NOV-77</strain>
    </source>
</reference>
<evidence type="ECO:0000313" key="3">
    <source>
        <dbReference type="Proteomes" id="UP000486351"/>
    </source>
</evidence>
<feature type="signal peptide" evidence="1">
    <location>
        <begin position="1"/>
        <end position="16"/>
    </location>
</feature>
<name>A0A6G0QZN8_9STRA</name>